<dbReference type="AlphaFoldDB" id="A0AA86N1H5"/>
<protein>
    <submittedName>
        <fullName evidence="1">Uncharacterized protein</fullName>
    </submittedName>
</protein>
<reference evidence="1" key="1">
    <citation type="submission" date="2022-10" db="EMBL/GenBank/DDBJ databases">
        <authorList>
            <person name="Koch H."/>
        </authorList>
    </citation>
    <scope>NUCLEOTIDE SEQUENCE</scope>
    <source>
        <strain evidence="1">DNF</strain>
    </source>
</reference>
<gene>
    <name evidence="1" type="ORF">DNFV4_03427</name>
</gene>
<evidence type="ECO:0000313" key="1">
    <source>
        <dbReference type="EMBL" id="CAI4032997.1"/>
    </source>
</evidence>
<organism evidence="1 2">
    <name type="scientific">Nitrospira tepida</name>
    <dbReference type="NCBI Taxonomy" id="2973512"/>
    <lineage>
        <taxon>Bacteria</taxon>
        <taxon>Pseudomonadati</taxon>
        <taxon>Nitrospirota</taxon>
        <taxon>Nitrospiria</taxon>
        <taxon>Nitrospirales</taxon>
        <taxon>Nitrospiraceae</taxon>
        <taxon>Nitrospira</taxon>
    </lineage>
</organism>
<sequence>MEQEREWQKVPMWLLVASGVVRPADSARSFIVMTREAGEAEEAATPAAKGESVPAGWWTRVFHRQPAA</sequence>
<dbReference type="Proteomes" id="UP001179121">
    <property type="component" value="Chromosome"/>
</dbReference>
<name>A0AA86N1H5_9BACT</name>
<accession>A0AA86N1H5</accession>
<dbReference type="KEGG" id="nti:DNFV4_03427"/>
<dbReference type="EMBL" id="OX365700">
    <property type="protein sequence ID" value="CAI4032997.1"/>
    <property type="molecule type" value="Genomic_DNA"/>
</dbReference>
<evidence type="ECO:0000313" key="2">
    <source>
        <dbReference type="Proteomes" id="UP001179121"/>
    </source>
</evidence>
<keyword evidence="2" id="KW-1185">Reference proteome</keyword>
<dbReference type="RefSeq" id="WP_289269825.1">
    <property type="nucleotide sequence ID" value="NZ_OX365700.1"/>
</dbReference>
<proteinExistence type="predicted"/>